<dbReference type="EMBL" id="WVUD01000007">
    <property type="protein sequence ID" value="MYL82787.1"/>
    <property type="molecule type" value="Genomic_DNA"/>
</dbReference>
<gene>
    <name evidence="3" type="ORF">GTA51_06510</name>
</gene>
<evidence type="ECO:0000313" key="4">
    <source>
        <dbReference type="Proteomes" id="UP000482487"/>
    </source>
</evidence>
<comment type="caution">
    <text evidence="3">The sequence shown here is derived from an EMBL/GenBank/DDBJ whole genome shotgun (WGS) entry which is preliminary data.</text>
</comment>
<evidence type="ECO:0000256" key="1">
    <source>
        <dbReference type="SAM" id="Coils"/>
    </source>
</evidence>
<feature type="region of interest" description="Disordered" evidence="2">
    <location>
        <begin position="234"/>
        <end position="254"/>
    </location>
</feature>
<name>A0A7C9IS49_9BACT</name>
<organism evidence="3 4">
    <name type="scientific">Solidesulfovibrio aerotolerans</name>
    <dbReference type="NCBI Taxonomy" id="295255"/>
    <lineage>
        <taxon>Bacteria</taxon>
        <taxon>Pseudomonadati</taxon>
        <taxon>Thermodesulfobacteriota</taxon>
        <taxon>Desulfovibrionia</taxon>
        <taxon>Desulfovibrionales</taxon>
        <taxon>Desulfovibrionaceae</taxon>
        <taxon>Solidesulfovibrio</taxon>
    </lineage>
</organism>
<dbReference type="Proteomes" id="UP000482487">
    <property type="component" value="Unassembled WGS sequence"/>
</dbReference>
<evidence type="ECO:0000256" key="2">
    <source>
        <dbReference type="SAM" id="MobiDB-lite"/>
    </source>
</evidence>
<accession>A0A7C9IS49</accession>
<feature type="coiled-coil region" evidence="1">
    <location>
        <begin position="362"/>
        <end position="410"/>
    </location>
</feature>
<sequence>MDSIGALRFADLLANDPLYCNGDMLKFLINSLAIENSIQLYFCGYLYGSKKNPIQRLHTTIEYISYARPIEEGAVSKVEYKQPSVFRPYDKYLKSEIESLEEKFPDEGDYVFELDKMRQRVIRNNSFQVQFVTTILSCNLEFVIGDNTQKLGATQLEGLINCDFNGCLIDALNSFVLTSDFISKYFSENLLPLPVSLYPSSSFNTDLFGKKYKISKWDDNGARSDFKQFYSEQSRNRNEALSHSKVESEPKTYSTQEVVKKPTPIVAEIISTNDQTNNAFYKCGQQWEIIFNGKRSLLNDSVGLNYICQIICAGIKGVSVYNLAAANDNQLVSEDNNYFDSPQNVSEPHVAYIKRRIKSISKKDFDKVLEKLKDDKLKLKEKLEDGRIEIDDYNKKMKDKNEQISILHNTNRGVSDLDRKKDYDKVTKSIQRALKSIEKNNAELFDHLKRYCKFSDSEYCYTGIAEGVKWKLSQ</sequence>
<proteinExistence type="predicted"/>
<protein>
    <submittedName>
        <fullName evidence="3">Uncharacterized protein</fullName>
    </submittedName>
</protein>
<keyword evidence="4" id="KW-1185">Reference proteome</keyword>
<keyword evidence="1" id="KW-0175">Coiled coil</keyword>
<dbReference type="RefSeq" id="WP_160959657.1">
    <property type="nucleotide sequence ID" value="NZ_WVUD01000007.1"/>
</dbReference>
<dbReference type="AlphaFoldDB" id="A0A7C9IS49"/>
<evidence type="ECO:0000313" key="3">
    <source>
        <dbReference type="EMBL" id="MYL82787.1"/>
    </source>
</evidence>
<feature type="compositionally biased region" description="Basic and acidic residues" evidence="2">
    <location>
        <begin position="234"/>
        <end position="250"/>
    </location>
</feature>
<reference evidence="3 4" key="1">
    <citation type="submission" date="2020-01" db="EMBL/GenBank/DDBJ databases">
        <title>Genome sequence of Desulfovibrio aerotolerans DSM 16695(T).</title>
        <authorList>
            <person name="Karnachuk O."/>
            <person name="Avakyan M."/>
            <person name="Mardanov A."/>
            <person name="Kadnikov V."/>
            <person name="Ravin N."/>
        </authorList>
    </citation>
    <scope>NUCLEOTIDE SEQUENCE [LARGE SCALE GENOMIC DNA]</scope>
    <source>
        <strain evidence="3 4">DSM 16695</strain>
    </source>
</reference>